<evidence type="ECO:0008006" key="3">
    <source>
        <dbReference type="Google" id="ProtNLM"/>
    </source>
</evidence>
<evidence type="ECO:0000313" key="2">
    <source>
        <dbReference type="Proteomes" id="UP001017257"/>
    </source>
</evidence>
<dbReference type="RefSeq" id="WP_259060240.1">
    <property type="nucleotide sequence ID" value="NZ_CP102845.1"/>
</dbReference>
<accession>A0ABY5RRN1</accession>
<dbReference type="EMBL" id="CP102845">
    <property type="protein sequence ID" value="UVF18979.1"/>
    <property type="molecule type" value="Genomic_DNA"/>
</dbReference>
<proteinExistence type="predicted"/>
<evidence type="ECO:0000313" key="1">
    <source>
        <dbReference type="EMBL" id="UVF18979.1"/>
    </source>
</evidence>
<gene>
    <name evidence="1" type="ORF">HPT29_021320</name>
</gene>
<protein>
    <recommendedName>
        <fullName evidence="3">Porin family protein</fullName>
    </recommendedName>
</protein>
<dbReference type="Proteomes" id="UP001017257">
    <property type="component" value="Chromosome"/>
</dbReference>
<keyword evidence="2" id="KW-1185">Reference proteome</keyword>
<sequence length="305" mass="32183">MAIQGGMMRYLPHWLSCGVLASAGLLGGGLDPALAADLGPPPAPVIEAPAMPSWSYRVTPYGWLTALNGTQTVRGRSVKVNASFADIVEESDTLVALMGDVEARNGPFALMANVVWSKIGVERSNVRSRALAPGVTGSLGTSLGLDIEMAIAEVGAAYEVARFGALAVDVLGGARYWYQEADLSLDVTAAVQVGDLEVAGARAFARSGSVDWLDPLIGARVRYTVAPGHELWLRGDIGGFGVGSDFSWQAIGAYGFELGTYQGITFSGVVGYRALYVDYVQGEGRQRYEFGMLQHGPVIGISAKF</sequence>
<organism evidence="1 2">
    <name type="scientific">Microvirga terrae</name>
    <dbReference type="NCBI Taxonomy" id="2740529"/>
    <lineage>
        <taxon>Bacteria</taxon>
        <taxon>Pseudomonadati</taxon>
        <taxon>Pseudomonadota</taxon>
        <taxon>Alphaproteobacteria</taxon>
        <taxon>Hyphomicrobiales</taxon>
        <taxon>Methylobacteriaceae</taxon>
        <taxon>Microvirga</taxon>
    </lineage>
</organism>
<name>A0ABY5RRN1_9HYPH</name>
<reference evidence="1" key="1">
    <citation type="submission" date="2022-08" db="EMBL/GenBank/DDBJ databases">
        <title>Microvirga terrae sp. nov., isolated from soil.</title>
        <authorList>
            <person name="Kim K.H."/>
            <person name="Seo Y.L."/>
            <person name="Kim J.M."/>
            <person name="Lee J.K."/>
            <person name="Han D.M."/>
            <person name="Jeon C.O."/>
        </authorList>
    </citation>
    <scope>NUCLEOTIDE SEQUENCE</scope>
    <source>
        <strain evidence="1">R24</strain>
    </source>
</reference>